<dbReference type="InterPro" id="IPR047057">
    <property type="entry name" value="MerR_fam"/>
</dbReference>
<evidence type="ECO:0000259" key="4">
    <source>
        <dbReference type="PROSITE" id="PS50937"/>
    </source>
</evidence>
<comment type="caution">
    <text evidence="5">The sequence shown here is derived from an EMBL/GenBank/DDBJ whole genome shotgun (WGS) entry which is preliminary data.</text>
</comment>
<dbReference type="AlphaFoldDB" id="A0A4Q0VHF9"/>
<gene>
    <name evidence="5" type="ORF">DP130_02085</name>
</gene>
<dbReference type="GO" id="GO:0003677">
    <property type="term" value="F:DNA binding"/>
    <property type="evidence" value="ECO:0007669"/>
    <property type="project" value="UniProtKB-KW"/>
</dbReference>
<keyword evidence="2" id="KW-0238">DNA-binding</keyword>
<dbReference type="CDD" id="cd00592">
    <property type="entry name" value="HTH_MerR-like"/>
    <property type="match status" value="1"/>
</dbReference>
<organism evidence="5 6">
    <name type="scientific">Clostridium tetani</name>
    <dbReference type="NCBI Taxonomy" id="1513"/>
    <lineage>
        <taxon>Bacteria</taxon>
        <taxon>Bacillati</taxon>
        <taxon>Bacillota</taxon>
        <taxon>Clostridia</taxon>
        <taxon>Eubacteriales</taxon>
        <taxon>Clostridiaceae</taxon>
        <taxon>Clostridium</taxon>
    </lineage>
</organism>
<evidence type="ECO:0000256" key="2">
    <source>
        <dbReference type="ARBA" id="ARBA00023125"/>
    </source>
</evidence>
<dbReference type="PANTHER" id="PTHR30204">
    <property type="entry name" value="REDOX-CYCLING DRUG-SENSING TRANSCRIPTIONAL ACTIVATOR SOXR"/>
    <property type="match status" value="1"/>
</dbReference>
<feature type="domain" description="HTH merR-type" evidence="4">
    <location>
        <begin position="1"/>
        <end position="67"/>
    </location>
</feature>
<dbReference type="RefSeq" id="WP_080744626.1">
    <property type="nucleotide sequence ID" value="NZ_AP026806.1"/>
</dbReference>
<dbReference type="SUPFAM" id="SSF46955">
    <property type="entry name" value="Putative DNA-binding domain"/>
    <property type="match status" value="1"/>
</dbReference>
<dbReference type="PANTHER" id="PTHR30204:SF94">
    <property type="entry name" value="HEAVY METAL-DEPENDENT TRANSCRIPTIONAL REGULATOR HI_0293-RELATED"/>
    <property type="match status" value="1"/>
</dbReference>
<protein>
    <submittedName>
        <fullName evidence="5">MerR family transcriptional regulator</fullName>
    </submittedName>
</protein>
<evidence type="ECO:0000256" key="3">
    <source>
        <dbReference type="ARBA" id="ARBA00023163"/>
    </source>
</evidence>
<evidence type="ECO:0000313" key="6">
    <source>
        <dbReference type="Proteomes" id="UP000290921"/>
    </source>
</evidence>
<dbReference type="InterPro" id="IPR009061">
    <property type="entry name" value="DNA-bd_dom_put_sf"/>
</dbReference>
<reference evidence="5 6" key="1">
    <citation type="submission" date="2018-06" db="EMBL/GenBank/DDBJ databases">
        <title>Genome conservation of Clostridium tetani.</title>
        <authorList>
            <person name="Bruggemann H."/>
            <person name="Popoff M.R."/>
        </authorList>
    </citation>
    <scope>NUCLEOTIDE SEQUENCE [LARGE SCALE GENOMIC DNA]</scope>
    <source>
        <strain evidence="5 6">2017.061</strain>
    </source>
</reference>
<proteinExistence type="predicted"/>
<accession>A0A4Q0VHF9</accession>
<keyword evidence="1" id="KW-0805">Transcription regulation</keyword>
<keyword evidence="3" id="KW-0804">Transcription</keyword>
<dbReference type="PROSITE" id="PS50937">
    <property type="entry name" value="HTH_MERR_2"/>
    <property type="match status" value="1"/>
</dbReference>
<evidence type="ECO:0000313" key="5">
    <source>
        <dbReference type="EMBL" id="RXI50777.1"/>
    </source>
</evidence>
<dbReference type="GO" id="GO:0003700">
    <property type="term" value="F:DNA-binding transcription factor activity"/>
    <property type="evidence" value="ECO:0007669"/>
    <property type="project" value="InterPro"/>
</dbReference>
<sequence length="105" mass="12475">MIKEHKLLTGLSAKTIRFYESEDLICVKRNSNTYREYDDKNIDELRRIKILRKLDVLISKIKELNDGKTSLHDIFQAELKKLDENQLNLELKKSIIKLFLIIPLF</sequence>
<dbReference type="Proteomes" id="UP000290921">
    <property type="component" value="Unassembled WGS sequence"/>
</dbReference>
<name>A0A4Q0VHF9_CLOTA</name>
<dbReference type="Gene3D" id="1.10.1660.10">
    <property type="match status" value="1"/>
</dbReference>
<dbReference type="EMBL" id="QMAP01000001">
    <property type="protein sequence ID" value="RXI50777.1"/>
    <property type="molecule type" value="Genomic_DNA"/>
</dbReference>
<dbReference type="InterPro" id="IPR000551">
    <property type="entry name" value="MerR-type_HTH_dom"/>
</dbReference>
<dbReference type="Pfam" id="PF13411">
    <property type="entry name" value="MerR_1"/>
    <property type="match status" value="1"/>
</dbReference>
<evidence type="ECO:0000256" key="1">
    <source>
        <dbReference type="ARBA" id="ARBA00023015"/>
    </source>
</evidence>
<dbReference type="SMART" id="SM00422">
    <property type="entry name" value="HTH_MERR"/>
    <property type="match status" value="1"/>
</dbReference>